<evidence type="ECO:0000256" key="13">
    <source>
        <dbReference type="SAM" id="MobiDB-lite"/>
    </source>
</evidence>
<keyword evidence="4" id="KW-0963">Cytoplasm</keyword>
<organism evidence="15 16">
    <name type="scientific">Vitis rotundifolia</name>
    <name type="common">Muscadine grape</name>
    <dbReference type="NCBI Taxonomy" id="103349"/>
    <lineage>
        <taxon>Eukaryota</taxon>
        <taxon>Viridiplantae</taxon>
        <taxon>Streptophyta</taxon>
        <taxon>Embryophyta</taxon>
        <taxon>Tracheophyta</taxon>
        <taxon>Spermatophyta</taxon>
        <taxon>Magnoliopsida</taxon>
        <taxon>eudicotyledons</taxon>
        <taxon>Gunneridae</taxon>
        <taxon>Pentapetalae</taxon>
        <taxon>rosids</taxon>
        <taxon>Vitales</taxon>
        <taxon>Vitaceae</taxon>
        <taxon>Viteae</taxon>
        <taxon>Vitis</taxon>
    </lineage>
</organism>
<dbReference type="InterPro" id="IPR042197">
    <property type="entry name" value="Apaf_helical"/>
</dbReference>
<name>A0AA38YSK8_VITRO</name>
<dbReference type="FunFam" id="1.10.8.430:FF:000002">
    <property type="entry name" value="Disease resistance protein (TIR-NBS-LRR class)"/>
    <property type="match status" value="1"/>
</dbReference>
<dbReference type="InterPro" id="IPR001611">
    <property type="entry name" value="Leu-rich_rpt"/>
</dbReference>
<evidence type="ECO:0000256" key="6">
    <source>
        <dbReference type="ARBA" id="ARBA00022737"/>
    </source>
</evidence>
<evidence type="ECO:0000313" key="15">
    <source>
        <dbReference type="EMBL" id="KAJ9675762.1"/>
    </source>
</evidence>
<comment type="similarity">
    <text evidence="12">Belongs to the disease resistance TIR-NB-LRR family.</text>
</comment>
<dbReference type="GO" id="GO:0007165">
    <property type="term" value="P:signal transduction"/>
    <property type="evidence" value="ECO:0007669"/>
    <property type="project" value="InterPro"/>
</dbReference>
<keyword evidence="6" id="KW-0677">Repeat</keyword>
<dbReference type="GO" id="GO:0043531">
    <property type="term" value="F:ADP binding"/>
    <property type="evidence" value="ECO:0007669"/>
    <property type="project" value="InterPro"/>
</dbReference>
<evidence type="ECO:0000256" key="2">
    <source>
        <dbReference type="ARBA" id="ARBA00004496"/>
    </source>
</evidence>
<evidence type="ECO:0000256" key="9">
    <source>
        <dbReference type="ARBA" id="ARBA00023027"/>
    </source>
</evidence>
<dbReference type="EMBL" id="JARBHA010000018">
    <property type="protein sequence ID" value="KAJ9675762.1"/>
    <property type="molecule type" value="Genomic_DNA"/>
</dbReference>
<evidence type="ECO:0000313" key="16">
    <source>
        <dbReference type="Proteomes" id="UP001168098"/>
    </source>
</evidence>
<dbReference type="InterPro" id="IPR044974">
    <property type="entry name" value="Disease_R_plants"/>
</dbReference>
<dbReference type="Pfam" id="PF20160">
    <property type="entry name" value="C-JID"/>
    <property type="match status" value="1"/>
</dbReference>
<dbReference type="GO" id="GO:0061809">
    <property type="term" value="F:NAD+ nucleosidase activity, cyclic ADP-ribose generating"/>
    <property type="evidence" value="ECO:0007669"/>
    <property type="project" value="UniProtKB-EC"/>
</dbReference>
<evidence type="ECO:0000256" key="4">
    <source>
        <dbReference type="ARBA" id="ARBA00022490"/>
    </source>
</evidence>
<gene>
    <name evidence="15" type="ORF">PVL29_024610</name>
</gene>
<sequence>MAFADPQSQRASFSSISTRGWNYDVFLSFMGEDTRHKFADHLYRALNQKGVRTFRDDEELGRGEEIAPELLKAIEESRICLIVLSENYARSRWCLVELAKIMDCRQKTGKLVFPIFYHVEPFRVRGQTGSYEEAFEMHEKNADQQGMQKIQMWRIALRMVANISGWILQNGPEAHVIEEITYTVWKSLNREFLHVEKNLVGWIDEGHLLLGEDTRYNFTDHLYAALYQKGICTFRLDENRGEEVALALLKAIEKSRCILVVLSKYFAHSRWCLDELMKIMECRNQNGKVILPVFYHVDPSDVRKQEGWYGEALAQHESRNIFGHKTQRWRAALREVGNLSGWHSEADYIEDITCVILMRFSHKLLHVDKNLIGMDYHLEEMEEIFPQMMDSVSNDVHMVGIYGLGGIGKTTIAKVLYNRIAAQFMITTFIANVREDSKSQGLLHLQKQLLHDILPRRKNFISTVDEGIHMIKDRLCFKKVLLVLDDVDDLNQLEALAGDHNWFGPGSRIIVTTRDKHLLEVHEVDTLYEAKKLDHKEAVELFCWNAFKQNHPKEDYETLSNSVVHYVNGLPLGLKVLGCFLYGKTVRQWESELHKLEREPNQEIQCVLKRSYDELDCTQQQIFLDVACFFNGEDKDSVTRILEACNFYAESGIRVLGDKCLISIVDKKIWMHDLLQQMGQDIVGQEFPEEPGKWSRLCYPEVVSRVLTRKMGTEAIKGILLNLSIPKPIHITTESFAMMKNLRLLKIYSDHEFASMGEHNKVKLSKDFEFPSYELRYLYWQGYPLESLPSSFYAEDLVELDMCYSSLKQLWESDMLLEKLNTIRLSCCQQLIEIPDISVRLPSSIDRLKGLVLLNLRNCKNLVSLPKGICTLTSLETLIVSGCSQLNNLPKNLGSLQHLAQLHADGTAITQPPDSIVLLRNLQVLIYPGCKRLAPTSLGSLFSFWLLHRNSSNGIGLRLPSRFSCFRSFTNLDLSDCKLIEGAIPSSICSLISLKKLDLSRNDFLSIPAGISELTSLKDLRLGQYQSLTEIPKLPPSVRDIHPHNCTAPLPGSSSVSTLEGLQVLFYNCSKSVEDQSCGDKRNELQRFPHNYVSSTASVSSVTTSPVLMQKLFENIAFSIVFPGSGIPEWIRHQSVGSSIKIELPTDWYNDDFLGFALCSVLEHLPERIICHLNSDVFDYGDLKDFGHDFHWKGNHVGSEHVWLGYQPCSQLRLFQFNDPNDWNHIEISFEAAHRFNSSASNVVKKCGVCLIYAEDLEGIHPGNRKQLQSRVCNVVERSSDRAGFNRSGMDSSYSGSNDTATNHPMLKLKRKRPQE</sequence>
<dbReference type="SUPFAM" id="SSF52200">
    <property type="entry name" value="Toll/Interleukin receptor TIR domain"/>
    <property type="match status" value="2"/>
</dbReference>
<dbReference type="InterPro" id="IPR027417">
    <property type="entry name" value="P-loop_NTPase"/>
</dbReference>
<feature type="region of interest" description="Disordered" evidence="13">
    <location>
        <begin position="1284"/>
        <end position="1316"/>
    </location>
</feature>
<dbReference type="GO" id="GO:0005737">
    <property type="term" value="C:cytoplasm"/>
    <property type="evidence" value="ECO:0007669"/>
    <property type="project" value="UniProtKB-SubCell"/>
</dbReference>
<dbReference type="InterPro" id="IPR032675">
    <property type="entry name" value="LRR_dom_sf"/>
</dbReference>
<keyword evidence="7" id="KW-0378">Hydrolase</keyword>
<feature type="domain" description="TIR" evidence="14">
    <location>
        <begin position="21"/>
        <end position="188"/>
    </location>
</feature>
<keyword evidence="10" id="KW-0539">Nucleus</keyword>
<dbReference type="PANTHER" id="PTHR11017">
    <property type="entry name" value="LEUCINE-RICH REPEAT-CONTAINING PROTEIN"/>
    <property type="match status" value="1"/>
</dbReference>
<dbReference type="PROSITE" id="PS50104">
    <property type="entry name" value="TIR"/>
    <property type="match status" value="2"/>
</dbReference>
<dbReference type="Pfam" id="PF23282">
    <property type="entry name" value="WHD_ROQ1"/>
    <property type="match status" value="1"/>
</dbReference>
<keyword evidence="9" id="KW-0520">NAD</keyword>
<dbReference type="SMART" id="SM00255">
    <property type="entry name" value="TIR"/>
    <property type="match status" value="2"/>
</dbReference>
<dbReference type="SUPFAM" id="SSF52540">
    <property type="entry name" value="P-loop containing nucleoside triphosphate hydrolases"/>
    <property type="match status" value="1"/>
</dbReference>
<dbReference type="Pfam" id="PF00931">
    <property type="entry name" value="NB-ARC"/>
    <property type="match status" value="1"/>
</dbReference>
<evidence type="ECO:0000256" key="8">
    <source>
        <dbReference type="ARBA" id="ARBA00022821"/>
    </source>
</evidence>
<feature type="compositionally biased region" description="Basic residues" evidence="13">
    <location>
        <begin position="1307"/>
        <end position="1316"/>
    </location>
</feature>
<dbReference type="PROSITE" id="PS51450">
    <property type="entry name" value="LRR"/>
    <property type="match status" value="1"/>
</dbReference>
<dbReference type="GO" id="GO:0050832">
    <property type="term" value="P:defense response to fungus"/>
    <property type="evidence" value="ECO:0007669"/>
    <property type="project" value="UniProtKB-ARBA"/>
</dbReference>
<dbReference type="EC" id="3.2.2.6" evidence="3"/>
<dbReference type="SUPFAM" id="SSF52058">
    <property type="entry name" value="L domain-like"/>
    <property type="match status" value="1"/>
</dbReference>
<dbReference type="InterPro" id="IPR000157">
    <property type="entry name" value="TIR_dom"/>
</dbReference>
<dbReference type="InterPro" id="IPR045344">
    <property type="entry name" value="C-JID"/>
</dbReference>
<dbReference type="GO" id="GO:0005634">
    <property type="term" value="C:nucleus"/>
    <property type="evidence" value="ECO:0007669"/>
    <property type="project" value="UniProtKB-SubCell"/>
</dbReference>
<dbReference type="SUPFAM" id="SSF46785">
    <property type="entry name" value="Winged helix' DNA-binding domain"/>
    <property type="match status" value="1"/>
</dbReference>
<keyword evidence="16" id="KW-1185">Reference proteome</keyword>
<keyword evidence="8" id="KW-0611">Plant defense</keyword>
<dbReference type="InterPro" id="IPR058192">
    <property type="entry name" value="WHD_ROQ1-like"/>
</dbReference>
<dbReference type="Gene3D" id="1.10.8.430">
    <property type="entry name" value="Helical domain of apoptotic protease-activating factors"/>
    <property type="match status" value="1"/>
</dbReference>
<dbReference type="Gene3D" id="3.40.50.10140">
    <property type="entry name" value="Toll/interleukin-1 receptor homology (TIR) domain"/>
    <property type="match status" value="2"/>
</dbReference>
<evidence type="ECO:0000259" key="14">
    <source>
        <dbReference type="PROSITE" id="PS50104"/>
    </source>
</evidence>
<dbReference type="Pfam" id="PF01582">
    <property type="entry name" value="TIR"/>
    <property type="match status" value="2"/>
</dbReference>
<accession>A0AA38YSK8</accession>
<dbReference type="Proteomes" id="UP001168098">
    <property type="component" value="Unassembled WGS sequence"/>
</dbReference>
<dbReference type="Gene3D" id="3.80.10.10">
    <property type="entry name" value="Ribonuclease Inhibitor"/>
    <property type="match status" value="2"/>
</dbReference>
<proteinExistence type="inferred from homology"/>
<evidence type="ECO:0000256" key="10">
    <source>
        <dbReference type="ARBA" id="ARBA00023242"/>
    </source>
</evidence>
<comment type="subcellular location">
    <subcellularLocation>
        <location evidence="2">Cytoplasm</location>
    </subcellularLocation>
    <subcellularLocation>
        <location evidence="1">Nucleus</location>
    </subcellularLocation>
</comment>
<comment type="caution">
    <text evidence="15">The sequence shown here is derived from an EMBL/GenBank/DDBJ whole genome shotgun (WGS) entry which is preliminary data.</text>
</comment>
<dbReference type="InterPro" id="IPR002182">
    <property type="entry name" value="NB-ARC"/>
</dbReference>
<evidence type="ECO:0000256" key="11">
    <source>
        <dbReference type="ARBA" id="ARBA00047304"/>
    </source>
</evidence>
<dbReference type="PANTHER" id="PTHR11017:SF570">
    <property type="entry name" value="DISEASE RESISTANCE PROTEIN (TIR-NBS CLASS)-RELATED"/>
    <property type="match status" value="1"/>
</dbReference>
<evidence type="ECO:0000256" key="5">
    <source>
        <dbReference type="ARBA" id="ARBA00022614"/>
    </source>
</evidence>
<feature type="domain" description="TIR" evidence="14">
    <location>
        <begin position="201"/>
        <end position="360"/>
    </location>
</feature>
<feature type="compositionally biased region" description="Polar residues" evidence="13">
    <location>
        <begin position="1289"/>
        <end position="1303"/>
    </location>
</feature>
<dbReference type="Gene3D" id="3.40.50.300">
    <property type="entry name" value="P-loop containing nucleotide triphosphate hydrolases"/>
    <property type="match status" value="1"/>
</dbReference>
<reference evidence="15 16" key="1">
    <citation type="journal article" date="2023" name="BMC Biotechnol.">
        <title>Vitis rotundifolia cv Carlos genome sequencing.</title>
        <authorList>
            <person name="Huff M."/>
            <person name="Hulse-Kemp A."/>
            <person name="Scheffler B."/>
            <person name="Youngblood R."/>
            <person name="Simpson S."/>
            <person name="Babiker E."/>
            <person name="Staton M."/>
        </authorList>
    </citation>
    <scope>NUCLEOTIDE SEQUENCE [LARGE SCALE GENOMIC DNA]</scope>
    <source>
        <tissue evidence="15">Leaf</tissue>
    </source>
</reference>
<evidence type="ECO:0000256" key="7">
    <source>
        <dbReference type="ARBA" id="ARBA00022801"/>
    </source>
</evidence>
<dbReference type="FunFam" id="3.40.50.10140:FF:000007">
    <property type="entry name" value="Disease resistance protein (TIR-NBS-LRR class)"/>
    <property type="match status" value="1"/>
</dbReference>
<dbReference type="PRINTS" id="PR00364">
    <property type="entry name" value="DISEASERSIST"/>
</dbReference>
<comment type="catalytic activity">
    <reaction evidence="11">
        <text>NAD(+) + H2O = ADP-D-ribose + nicotinamide + H(+)</text>
        <dbReference type="Rhea" id="RHEA:16301"/>
        <dbReference type="ChEBI" id="CHEBI:15377"/>
        <dbReference type="ChEBI" id="CHEBI:15378"/>
        <dbReference type="ChEBI" id="CHEBI:17154"/>
        <dbReference type="ChEBI" id="CHEBI:57540"/>
        <dbReference type="ChEBI" id="CHEBI:57967"/>
        <dbReference type="EC" id="3.2.2.6"/>
    </reaction>
    <physiologicalReaction direction="left-to-right" evidence="11">
        <dbReference type="Rhea" id="RHEA:16302"/>
    </physiologicalReaction>
</comment>
<dbReference type="InterPro" id="IPR035897">
    <property type="entry name" value="Toll_tir_struct_dom_sf"/>
</dbReference>
<protein>
    <recommendedName>
        <fullName evidence="3">ADP-ribosyl cyclase/cyclic ADP-ribose hydrolase</fullName>
        <ecNumber evidence="3">3.2.2.6</ecNumber>
    </recommendedName>
</protein>
<evidence type="ECO:0000256" key="3">
    <source>
        <dbReference type="ARBA" id="ARBA00011982"/>
    </source>
</evidence>
<evidence type="ECO:0000256" key="12">
    <source>
        <dbReference type="ARBA" id="ARBA00061488"/>
    </source>
</evidence>
<evidence type="ECO:0000256" key="1">
    <source>
        <dbReference type="ARBA" id="ARBA00004123"/>
    </source>
</evidence>
<keyword evidence="5" id="KW-0433">Leucine-rich repeat</keyword>
<dbReference type="GO" id="GO:0043068">
    <property type="term" value="P:positive regulation of programmed cell death"/>
    <property type="evidence" value="ECO:0007669"/>
    <property type="project" value="UniProtKB-ARBA"/>
</dbReference>
<dbReference type="InterPro" id="IPR036390">
    <property type="entry name" value="WH_DNA-bd_sf"/>
</dbReference>